<evidence type="ECO:0000256" key="1">
    <source>
        <dbReference type="SAM" id="Phobius"/>
    </source>
</evidence>
<dbReference type="Proteomes" id="UP000001364">
    <property type="component" value="Chromosome"/>
</dbReference>
<feature type="transmembrane region" description="Helical" evidence="1">
    <location>
        <begin position="452"/>
        <end position="471"/>
    </location>
</feature>
<dbReference type="EMBL" id="CP001340">
    <property type="protein sequence ID" value="ACL95052.1"/>
    <property type="molecule type" value="Genomic_DNA"/>
</dbReference>
<dbReference type="RefSeq" id="YP_002516960.1">
    <property type="nucleotide sequence ID" value="NC_011916.1"/>
</dbReference>
<feature type="transmembrane region" description="Helical" evidence="1">
    <location>
        <begin position="240"/>
        <end position="259"/>
    </location>
</feature>
<dbReference type="AlphaFoldDB" id="A0A0H3C8G6"/>
<sequence>MSVILSVTRNELRHLVRSRVALTGLILVALLTFAAALTSNAYQADQAGLRERLQHAADQDFAAQPNRHPHRVVHFGHFAIRPASGLAAMDPGVEAYTGNMIFLEGHRQNSANFGDARQSSLLVRFGQLSPALVLQVIVPLLLVFIGAGMIAGERERGTLRQSLLAGISGGALLSGKALALGLAALAISIPAFGLLLWLGASGGARLSAVGLTALGYVAYLAFWTLLIIAVSATANRSRSALIGLVGAWAFMVVLVPRVAPEAAAALAPLPTRVETDIAVQRDLRSMGDSHNPNDPYFAAFKQKTLKQYGVTRVEDLPVNYRGLLAIEGEKLTSSLFDRYADQAFGAMEAQGRVMDALAVVSPTVAIRRVSMTLAETDLFAYRRFLEQAEAYRYDLVQRLNRLQATAVTAADDAAKSKNAAAEARSRISADHWQAMPHFDPKRPSAADVVGRAVPALVALLLWLAAGAVFAARAGHRLNRSAA</sequence>
<accession>A0A0H3C8G6</accession>
<dbReference type="InterPro" id="IPR021913">
    <property type="entry name" value="DUF3526"/>
</dbReference>
<feature type="transmembrane region" description="Helical" evidence="1">
    <location>
        <begin position="206"/>
        <end position="228"/>
    </location>
</feature>
<protein>
    <recommendedName>
        <fullName evidence="4">ABC transporter permease</fullName>
    </recommendedName>
</protein>
<reference evidence="2 3" key="1">
    <citation type="journal article" date="2010" name="J. Bacteriol.">
        <title>The genetic basis of laboratory adaptation in Caulobacter crescentus.</title>
        <authorList>
            <person name="Marks M.E."/>
            <person name="Castro-Rojas C.M."/>
            <person name="Teiling C."/>
            <person name="Du L."/>
            <person name="Kapatral V."/>
            <person name="Walunas T.L."/>
            <person name="Crosson S."/>
        </authorList>
    </citation>
    <scope>NUCLEOTIDE SEQUENCE [LARGE SCALE GENOMIC DNA]</scope>
    <source>
        <strain evidence="3">NA1000 / CB15N</strain>
    </source>
</reference>
<evidence type="ECO:0000313" key="3">
    <source>
        <dbReference type="Proteomes" id="UP000001364"/>
    </source>
</evidence>
<name>A0A0H3C8G6_CAUVN</name>
<keyword evidence="3" id="KW-1185">Reference proteome</keyword>
<dbReference type="PANTHER" id="PTHR43471">
    <property type="entry name" value="ABC TRANSPORTER PERMEASE"/>
    <property type="match status" value="1"/>
</dbReference>
<dbReference type="PANTHER" id="PTHR43471:SF1">
    <property type="entry name" value="ABC TRANSPORTER PERMEASE PROTEIN NOSY-RELATED"/>
    <property type="match status" value="1"/>
</dbReference>
<dbReference type="HOGENOM" id="CLU_045816_0_0_5"/>
<dbReference type="PATRIC" id="fig|565050.3.peg.1566"/>
<evidence type="ECO:0008006" key="4">
    <source>
        <dbReference type="Google" id="ProtNLM"/>
    </source>
</evidence>
<dbReference type="Pfam" id="PF12040">
    <property type="entry name" value="DUF3526"/>
    <property type="match status" value="1"/>
</dbReference>
<gene>
    <name evidence="2" type="ordered locus">CCNA_01587</name>
</gene>
<feature type="transmembrane region" description="Helical" evidence="1">
    <location>
        <begin position="20"/>
        <end position="42"/>
    </location>
</feature>
<dbReference type="KEGG" id="ccs:CCNA_01587"/>
<dbReference type="OrthoDB" id="184009at2"/>
<keyword evidence="1" id="KW-0812">Transmembrane</keyword>
<dbReference type="RefSeq" id="WP_010919393.1">
    <property type="nucleotide sequence ID" value="NC_011916.1"/>
</dbReference>
<evidence type="ECO:0000313" key="2">
    <source>
        <dbReference type="EMBL" id="ACL95052.1"/>
    </source>
</evidence>
<feature type="transmembrane region" description="Helical" evidence="1">
    <location>
        <begin position="132"/>
        <end position="152"/>
    </location>
</feature>
<keyword evidence="1" id="KW-0472">Membrane</keyword>
<organism evidence="2 3">
    <name type="scientific">Caulobacter vibrioides (strain NA1000 / CB15N)</name>
    <name type="common">Caulobacter crescentus</name>
    <dbReference type="NCBI Taxonomy" id="565050"/>
    <lineage>
        <taxon>Bacteria</taxon>
        <taxon>Pseudomonadati</taxon>
        <taxon>Pseudomonadota</taxon>
        <taxon>Alphaproteobacteria</taxon>
        <taxon>Caulobacterales</taxon>
        <taxon>Caulobacteraceae</taxon>
        <taxon>Caulobacter</taxon>
    </lineage>
</organism>
<feature type="transmembrane region" description="Helical" evidence="1">
    <location>
        <begin position="177"/>
        <end position="200"/>
    </location>
</feature>
<dbReference type="GeneID" id="7331565"/>
<keyword evidence="1" id="KW-1133">Transmembrane helix</keyword>
<proteinExistence type="predicted"/>